<dbReference type="Proteomes" id="UP000037122">
    <property type="component" value="Unassembled WGS sequence"/>
</dbReference>
<accession>A0A0L0NXJ5</accession>
<dbReference type="AlphaFoldDB" id="A0A0L0NXJ5"/>
<dbReference type="VEuPathDB" id="FungiDB:QG37_04629"/>
<reference evidence="2" key="1">
    <citation type="journal article" date="2015" name="BMC Genomics">
        <title>Draft genome of a commonly misdiagnosed multidrug resistant pathogen Candida auris.</title>
        <authorList>
            <person name="Chatterjee S."/>
            <person name="Alampalli S.V."/>
            <person name="Nageshan R.K."/>
            <person name="Chettiar S.T."/>
            <person name="Joshi S."/>
            <person name="Tatu U.S."/>
        </authorList>
    </citation>
    <scope>NUCLEOTIDE SEQUENCE [LARGE SCALE GENOMIC DNA]</scope>
    <source>
        <strain evidence="2">6684</strain>
    </source>
</reference>
<evidence type="ECO:0000313" key="2">
    <source>
        <dbReference type="Proteomes" id="UP000037122"/>
    </source>
</evidence>
<evidence type="ECO:0000313" key="1">
    <source>
        <dbReference type="EMBL" id="KND98724.1"/>
    </source>
</evidence>
<proteinExistence type="predicted"/>
<organism evidence="1 2">
    <name type="scientific">Candidozyma auris</name>
    <name type="common">Yeast</name>
    <name type="synonym">Candida auris</name>
    <dbReference type="NCBI Taxonomy" id="498019"/>
    <lineage>
        <taxon>Eukaryota</taxon>
        <taxon>Fungi</taxon>
        <taxon>Dikarya</taxon>
        <taxon>Ascomycota</taxon>
        <taxon>Saccharomycotina</taxon>
        <taxon>Pichiomycetes</taxon>
        <taxon>Metschnikowiaceae</taxon>
        <taxon>Candidozyma</taxon>
    </lineage>
</organism>
<comment type="caution">
    <text evidence="1">The sequence shown here is derived from an EMBL/GenBank/DDBJ whole genome shotgun (WGS) entry which is preliminary data.</text>
</comment>
<dbReference type="EMBL" id="LGST01000031">
    <property type="protein sequence ID" value="KND98724.1"/>
    <property type="molecule type" value="Genomic_DNA"/>
</dbReference>
<name>A0A0L0NXJ5_CANAR</name>
<protein>
    <submittedName>
        <fullName evidence="1">Uncharacterized protein</fullName>
    </submittedName>
</protein>
<gene>
    <name evidence="1" type="ORF">QG37_04629</name>
</gene>
<sequence>MELFESIEGSNRVKVVLKWVQMVDVSGAAKNRVTKWEHMKSMRRIVAFS</sequence>